<dbReference type="InterPro" id="IPR050390">
    <property type="entry name" value="C5-Methyltransferase"/>
</dbReference>
<gene>
    <name evidence="8" type="ORF">GORHZ_188_00040</name>
</gene>
<keyword evidence="2 5" id="KW-0808">Transferase</keyword>
<evidence type="ECO:0000256" key="2">
    <source>
        <dbReference type="ARBA" id="ARBA00022679"/>
    </source>
</evidence>
<evidence type="ECO:0000256" key="3">
    <source>
        <dbReference type="ARBA" id="ARBA00022691"/>
    </source>
</evidence>
<evidence type="ECO:0000313" key="9">
    <source>
        <dbReference type="Proteomes" id="UP000008363"/>
    </source>
</evidence>
<dbReference type="PANTHER" id="PTHR10629">
    <property type="entry name" value="CYTOSINE-SPECIFIC METHYLTRANSFERASE"/>
    <property type="match status" value="1"/>
</dbReference>
<dbReference type="SUPFAM" id="SSF53335">
    <property type="entry name" value="S-adenosyl-L-methionine-dependent methyltransferases"/>
    <property type="match status" value="1"/>
</dbReference>
<dbReference type="PROSITE" id="PS00095">
    <property type="entry name" value="C5_MTASE_2"/>
    <property type="match status" value="1"/>
</dbReference>
<name>K6V915_9ACTN</name>
<dbReference type="PRINTS" id="PR00105">
    <property type="entry name" value="C5METTRFRASE"/>
</dbReference>
<protein>
    <recommendedName>
        <fullName evidence="7">Cytosine-specific methyltransferase</fullName>
        <ecNumber evidence="7">2.1.1.37</ecNumber>
    </recommendedName>
</protein>
<proteinExistence type="inferred from homology"/>
<evidence type="ECO:0000256" key="5">
    <source>
        <dbReference type="PROSITE-ProRule" id="PRU01016"/>
    </source>
</evidence>
<evidence type="ECO:0000256" key="7">
    <source>
        <dbReference type="RuleBase" id="RU000417"/>
    </source>
</evidence>
<dbReference type="GO" id="GO:0032259">
    <property type="term" value="P:methylation"/>
    <property type="evidence" value="ECO:0007669"/>
    <property type="project" value="UniProtKB-KW"/>
</dbReference>
<dbReference type="GO" id="GO:0003886">
    <property type="term" value="F:DNA (cytosine-5-)-methyltransferase activity"/>
    <property type="evidence" value="ECO:0007669"/>
    <property type="project" value="UniProtKB-EC"/>
</dbReference>
<dbReference type="Gene3D" id="3.90.120.10">
    <property type="entry name" value="DNA Methylase, subunit A, domain 2"/>
    <property type="match status" value="1"/>
</dbReference>
<dbReference type="InterPro" id="IPR031303">
    <property type="entry name" value="C5_meth_CS"/>
</dbReference>
<dbReference type="REBASE" id="220265">
    <property type="entry name" value="M.Grh16068ORF40P"/>
</dbReference>
<evidence type="ECO:0000256" key="4">
    <source>
        <dbReference type="ARBA" id="ARBA00022747"/>
    </source>
</evidence>
<accession>K6V915</accession>
<feature type="active site" evidence="5">
    <location>
        <position position="85"/>
    </location>
</feature>
<dbReference type="EMBL" id="BAHC01000188">
    <property type="protein sequence ID" value="GAB92713.1"/>
    <property type="molecule type" value="Genomic_DNA"/>
</dbReference>
<keyword evidence="1 5" id="KW-0489">Methyltransferase</keyword>
<dbReference type="PROSITE" id="PS51679">
    <property type="entry name" value="SAM_MT_C5"/>
    <property type="match status" value="1"/>
</dbReference>
<dbReference type="GO" id="GO:0044027">
    <property type="term" value="P:negative regulation of gene expression via chromosomal CpG island methylation"/>
    <property type="evidence" value="ECO:0007669"/>
    <property type="project" value="TreeGrafter"/>
</dbReference>
<dbReference type="NCBIfam" id="TIGR00675">
    <property type="entry name" value="dcm"/>
    <property type="match status" value="1"/>
</dbReference>
<evidence type="ECO:0000256" key="1">
    <source>
        <dbReference type="ARBA" id="ARBA00022603"/>
    </source>
</evidence>
<keyword evidence="3 5" id="KW-0949">S-adenosyl-L-methionine</keyword>
<dbReference type="EC" id="2.1.1.37" evidence="7"/>
<organism evidence="8 9">
    <name type="scientific">Gordonia rhizosphera NBRC 16068</name>
    <dbReference type="NCBI Taxonomy" id="1108045"/>
    <lineage>
        <taxon>Bacteria</taxon>
        <taxon>Bacillati</taxon>
        <taxon>Actinomycetota</taxon>
        <taxon>Actinomycetes</taxon>
        <taxon>Mycobacteriales</taxon>
        <taxon>Gordoniaceae</taxon>
        <taxon>Gordonia</taxon>
    </lineage>
</organism>
<dbReference type="InterPro" id="IPR001525">
    <property type="entry name" value="C5_MeTfrase"/>
</dbReference>
<dbReference type="Proteomes" id="UP000008363">
    <property type="component" value="Unassembled WGS sequence"/>
</dbReference>
<comment type="catalytic activity">
    <reaction evidence="7">
        <text>a 2'-deoxycytidine in DNA + S-adenosyl-L-methionine = a 5-methyl-2'-deoxycytidine in DNA + S-adenosyl-L-homocysteine + H(+)</text>
        <dbReference type="Rhea" id="RHEA:13681"/>
        <dbReference type="Rhea" id="RHEA-COMP:11369"/>
        <dbReference type="Rhea" id="RHEA-COMP:11370"/>
        <dbReference type="ChEBI" id="CHEBI:15378"/>
        <dbReference type="ChEBI" id="CHEBI:57856"/>
        <dbReference type="ChEBI" id="CHEBI:59789"/>
        <dbReference type="ChEBI" id="CHEBI:85452"/>
        <dbReference type="ChEBI" id="CHEBI:85454"/>
        <dbReference type="EC" id="2.1.1.37"/>
    </reaction>
</comment>
<dbReference type="AlphaFoldDB" id="K6V915"/>
<dbReference type="PROSITE" id="PS00094">
    <property type="entry name" value="C5_MTASE_1"/>
    <property type="match status" value="1"/>
</dbReference>
<evidence type="ECO:0000313" key="8">
    <source>
        <dbReference type="EMBL" id="GAB92713.1"/>
    </source>
</evidence>
<comment type="similarity">
    <text evidence="5 6">Belongs to the class I-like SAM-binding methyltransferase superfamily. C5-methyltransferase family.</text>
</comment>
<dbReference type="eggNOG" id="COG0270">
    <property type="taxonomic scope" value="Bacteria"/>
</dbReference>
<dbReference type="InterPro" id="IPR029063">
    <property type="entry name" value="SAM-dependent_MTases_sf"/>
</dbReference>
<dbReference type="GO" id="GO:0009307">
    <property type="term" value="P:DNA restriction-modification system"/>
    <property type="evidence" value="ECO:0007669"/>
    <property type="project" value="UniProtKB-KW"/>
</dbReference>
<comment type="caution">
    <text evidence="8">The sequence shown here is derived from an EMBL/GenBank/DDBJ whole genome shotgun (WGS) entry which is preliminary data.</text>
</comment>
<dbReference type="RefSeq" id="WP_006337396.1">
    <property type="nucleotide sequence ID" value="NZ_BAHC01000188.1"/>
</dbReference>
<keyword evidence="9" id="KW-1185">Reference proteome</keyword>
<dbReference type="Gene3D" id="3.40.50.150">
    <property type="entry name" value="Vaccinia Virus protein VP39"/>
    <property type="match status" value="1"/>
</dbReference>
<dbReference type="Pfam" id="PF00145">
    <property type="entry name" value="DNA_methylase"/>
    <property type="match status" value="1"/>
</dbReference>
<dbReference type="GO" id="GO:0003677">
    <property type="term" value="F:DNA binding"/>
    <property type="evidence" value="ECO:0007669"/>
    <property type="project" value="TreeGrafter"/>
</dbReference>
<dbReference type="STRING" id="1108045.GORHZ_188_00040"/>
<dbReference type="PANTHER" id="PTHR10629:SF52">
    <property type="entry name" value="DNA (CYTOSINE-5)-METHYLTRANSFERASE 1"/>
    <property type="match status" value="1"/>
</dbReference>
<keyword evidence="4" id="KW-0680">Restriction system</keyword>
<sequence length="422" mass="46243">MGTGQHSGNSRYSVIEICAGAGGQALGLEKAGFDHELAVELDAHACTTLRQNRDWDVRQGDVADKTVWDPAKYAGVSLLAGGVPCPPFSIAGQQLGASDERDLFAWAVEQVATVKPRALMLENVRGLSTPRFAAYRQRILDRLGKLGYEPFWKLLNACDFGVPQLRPRFVLVALRPEDAPYFAWPSQTVASPTVGTALHDLMAADGWRYADAWRNLANDVAPTIVGGSKKHGGADLGPTRAKAAWMSLSVDGKGIADAPPLRTARHPKTNPPRLTIEMVTRLQGWQDDDGWQFSGRKTAQYRQIGNAFPPPVAEAVGTSVFRAFDHAALTESSDLAMAEDELFTLLRRHPEGISESLISQNVPNLAGEYLDKRIAELSLDFEVLCSFVGNERAYRLGNFKGFVGQNDHFRHEYLAENRSKVS</sequence>
<dbReference type="InterPro" id="IPR018117">
    <property type="entry name" value="C5_DNA_meth_AS"/>
</dbReference>
<evidence type="ECO:0000256" key="6">
    <source>
        <dbReference type="RuleBase" id="RU000416"/>
    </source>
</evidence>
<reference evidence="8 9" key="1">
    <citation type="submission" date="2012-08" db="EMBL/GenBank/DDBJ databases">
        <title>Whole genome shotgun sequence of Gordonia rhizosphera NBRC 16068.</title>
        <authorList>
            <person name="Takarada H."/>
            <person name="Isaki S."/>
            <person name="Hosoyama A."/>
            <person name="Tsuchikane K."/>
            <person name="Katsumata H."/>
            <person name="Baba S."/>
            <person name="Ohji S."/>
            <person name="Yamazaki S."/>
            <person name="Fujita N."/>
        </authorList>
    </citation>
    <scope>NUCLEOTIDE SEQUENCE [LARGE SCALE GENOMIC DNA]</scope>
    <source>
        <strain evidence="8 9">NBRC 16068</strain>
    </source>
</reference>